<dbReference type="Proteomes" id="UP000818266">
    <property type="component" value="Unassembled WGS sequence"/>
</dbReference>
<reference evidence="2 3" key="2">
    <citation type="submission" date="2020-03" db="EMBL/GenBank/DDBJ databases">
        <title>Chryseoglobus sp. isolated from a deep-sea seamount.</title>
        <authorList>
            <person name="Zhang D.-C."/>
        </authorList>
    </citation>
    <scope>NUCLEOTIDE SEQUENCE [LARGE SCALE GENOMIC DNA]</scope>
    <source>
        <strain evidence="2 3">KN1116</strain>
    </source>
</reference>
<dbReference type="RefSeq" id="WP_152584158.1">
    <property type="nucleotide sequence ID" value="NZ_VIKT02000026.1"/>
</dbReference>
<dbReference type="InterPro" id="IPR023813">
    <property type="entry name" value="HsmA-like"/>
</dbReference>
<protein>
    <submittedName>
        <fullName evidence="2">TIGR03987 family protein</fullName>
    </submittedName>
</protein>
<feature type="transmembrane region" description="Helical" evidence="1">
    <location>
        <begin position="70"/>
        <end position="95"/>
    </location>
</feature>
<dbReference type="OrthoDB" id="5396526at2"/>
<name>A0A9E5MIL4_9MICO</name>
<proteinExistence type="predicted"/>
<evidence type="ECO:0000256" key="1">
    <source>
        <dbReference type="SAM" id="Phobius"/>
    </source>
</evidence>
<dbReference type="EMBL" id="VIKT02000026">
    <property type="protein sequence ID" value="NHF63950.1"/>
    <property type="molecule type" value="Genomic_DNA"/>
</dbReference>
<keyword evidence="1" id="KW-0472">Membrane</keyword>
<feature type="transmembrane region" description="Helical" evidence="1">
    <location>
        <begin position="6"/>
        <end position="22"/>
    </location>
</feature>
<sequence>MLLPAIILITLALVFYTIGVWAERAQKVLKGWHAVFFGLGLAADASGTYLMSLIAIASRAAGVEQSILTQIMAVTGVIALVLMAVHLLWAVVVLVRDREAEKHRFHRFSVVVWAIWLVPYLTGAIGSSLG</sequence>
<reference evidence="2 3" key="1">
    <citation type="submission" date="2019-06" db="EMBL/GenBank/DDBJ databases">
        <authorList>
            <person name="De-Chao Zhang Q."/>
        </authorList>
    </citation>
    <scope>NUCLEOTIDE SEQUENCE [LARGE SCALE GENOMIC DNA]</scope>
    <source>
        <strain evidence="2 3">KN1116</strain>
    </source>
</reference>
<dbReference type="NCBIfam" id="TIGR03987">
    <property type="entry name" value="HsmA family protein"/>
    <property type="match status" value="1"/>
</dbReference>
<keyword evidence="1" id="KW-0812">Transmembrane</keyword>
<feature type="transmembrane region" description="Helical" evidence="1">
    <location>
        <begin position="34"/>
        <end position="58"/>
    </location>
</feature>
<feature type="transmembrane region" description="Helical" evidence="1">
    <location>
        <begin position="107"/>
        <end position="129"/>
    </location>
</feature>
<dbReference type="AlphaFoldDB" id="A0A9E5MIL4"/>
<comment type="caution">
    <text evidence="2">The sequence shown here is derived from an EMBL/GenBank/DDBJ whole genome shotgun (WGS) entry which is preliminary data.</text>
</comment>
<evidence type="ECO:0000313" key="2">
    <source>
        <dbReference type="EMBL" id="NHF63950.1"/>
    </source>
</evidence>
<evidence type="ECO:0000313" key="3">
    <source>
        <dbReference type="Proteomes" id="UP000818266"/>
    </source>
</evidence>
<organism evidence="2 3">
    <name type="scientific">Microcella pacifica</name>
    <dbReference type="NCBI Taxonomy" id="2591847"/>
    <lineage>
        <taxon>Bacteria</taxon>
        <taxon>Bacillati</taxon>
        <taxon>Actinomycetota</taxon>
        <taxon>Actinomycetes</taxon>
        <taxon>Micrococcales</taxon>
        <taxon>Microbacteriaceae</taxon>
        <taxon>Microcella</taxon>
    </lineage>
</organism>
<keyword evidence="1" id="KW-1133">Transmembrane helix</keyword>
<keyword evidence="3" id="KW-1185">Reference proteome</keyword>
<accession>A0A9E5MIL4</accession>
<gene>
    <name evidence="2" type="ORF">FK219_012020</name>
</gene>